<gene>
    <name evidence="1" type="ORF">HPB50_007728</name>
</gene>
<accession>A0ACB7TG94</accession>
<proteinExistence type="predicted"/>
<name>A0ACB7TG94_HYAAI</name>
<dbReference type="EMBL" id="CM023481">
    <property type="protein sequence ID" value="KAH6945281.1"/>
    <property type="molecule type" value="Genomic_DNA"/>
</dbReference>
<sequence>MYVIETKHRIYLVLEYCPGGELFDYVVQTERLNEDKARHSFLQILSVVAYVHRQRYVHRDLKPENLLLDADGNIKLVDFGLQSKTPDHQVGNERAPENVLRERRVRCS</sequence>
<reference evidence="1" key="1">
    <citation type="submission" date="2020-05" db="EMBL/GenBank/DDBJ databases">
        <title>Large-scale comparative analyses of tick genomes elucidate their genetic diversity and vector capacities.</title>
        <authorList>
            <person name="Jia N."/>
            <person name="Wang J."/>
            <person name="Shi W."/>
            <person name="Du L."/>
            <person name="Sun Y."/>
            <person name="Zhan W."/>
            <person name="Jiang J."/>
            <person name="Wang Q."/>
            <person name="Zhang B."/>
            <person name="Ji P."/>
            <person name="Sakyi L.B."/>
            <person name="Cui X."/>
            <person name="Yuan T."/>
            <person name="Jiang B."/>
            <person name="Yang W."/>
            <person name="Lam T.T.-Y."/>
            <person name="Chang Q."/>
            <person name="Ding S."/>
            <person name="Wang X."/>
            <person name="Zhu J."/>
            <person name="Ruan X."/>
            <person name="Zhao L."/>
            <person name="Wei J."/>
            <person name="Que T."/>
            <person name="Du C."/>
            <person name="Cheng J."/>
            <person name="Dai P."/>
            <person name="Han X."/>
            <person name="Huang E."/>
            <person name="Gao Y."/>
            <person name="Liu J."/>
            <person name="Shao H."/>
            <person name="Ye R."/>
            <person name="Li L."/>
            <person name="Wei W."/>
            <person name="Wang X."/>
            <person name="Wang C."/>
            <person name="Yang T."/>
            <person name="Huo Q."/>
            <person name="Li W."/>
            <person name="Guo W."/>
            <person name="Chen H."/>
            <person name="Zhou L."/>
            <person name="Ni X."/>
            <person name="Tian J."/>
            <person name="Zhou Y."/>
            <person name="Sheng Y."/>
            <person name="Liu T."/>
            <person name="Pan Y."/>
            <person name="Xia L."/>
            <person name="Li J."/>
            <person name="Zhao F."/>
            <person name="Cao W."/>
        </authorList>
    </citation>
    <scope>NUCLEOTIDE SEQUENCE</scope>
    <source>
        <strain evidence="1">Hyas-2018</strain>
    </source>
</reference>
<evidence type="ECO:0000313" key="1">
    <source>
        <dbReference type="EMBL" id="KAH6945281.1"/>
    </source>
</evidence>
<dbReference type="Proteomes" id="UP000821845">
    <property type="component" value="Chromosome 1"/>
</dbReference>
<organism evidence="1 2">
    <name type="scientific">Hyalomma asiaticum</name>
    <name type="common">Tick</name>
    <dbReference type="NCBI Taxonomy" id="266040"/>
    <lineage>
        <taxon>Eukaryota</taxon>
        <taxon>Metazoa</taxon>
        <taxon>Ecdysozoa</taxon>
        <taxon>Arthropoda</taxon>
        <taxon>Chelicerata</taxon>
        <taxon>Arachnida</taxon>
        <taxon>Acari</taxon>
        <taxon>Parasitiformes</taxon>
        <taxon>Ixodida</taxon>
        <taxon>Ixodoidea</taxon>
        <taxon>Ixodidae</taxon>
        <taxon>Hyalomminae</taxon>
        <taxon>Hyalomma</taxon>
    </lineage>
</organism>
<protein>
    <submittedName>
        <fullName evidence="1">Uncharacterized protein</fullName>
    </submittedName>
</protein>
<comment type="caution">
    <text evidence="1">The sequence shown here is derived from an EMBL/GenBank/DDBJ whole genome shotgun (WGS) entry which is preliminary data.</text>
</comment>
<keyword evidence="2" id="KW-1185">Reference proteome</keyword>
<evidence type="ECO:0000313" key="2">
    <source>
        <dbReference type="Proteomes" id="UP000821845"/>
    </source>
</evidence>